<sequence length="182" mass="20654">MQIRSIVDFYTKTTNNEMASIPSTIVVFSEDKVNFPLKWALVVMKQLFQYGVTKISIKDEKIFIELTYTPNAQRLKNKFGTLPVRYMRVKLENPQEFKILETVVKRYRFNLVDEDGDQRIDGGPTKRKLLAPPPPSSPAFTVSYNLDEEEQEIEEVLEDSGEGTSSTGGSSSSSIGSKKQKF</sequence>
<name>A0AAV8VEZ7_9CUCU</name>
<protein>
    <submittedName>
        <fullName evidence="2">Uncharacterized protein</fullName>
    </submittedName>
</protein>
<accession>A0AAV8VEZ7</accession>
<reference evidence="2 3" key="1">
    <citation type="journal article" date="2023" name="Insect Mol. Biol.">
        <title>Genome sequencing provides insights into the evolution of gene families encoding plant cell wall-degrading enzymes in longhorned beetles.</title>
        <authorList>
            <person name="Shin N.R."/>
            <person name="Okamura Y."/>
            <person name="Kirsch R."/>
            <person name="Pauchet Y."/>
        </authorList>
    </citation>
    <scope>NUCLEOTIDE SEQUENCE [LARGE SCALE GENOMIC DNA]</scope>
    <source>
        <strain evidence="2">EAD_L_NR</strain>
    </source>
</reference>
<gene>
    <name evidence="2" type="ORF">NQ315_012248</name>
</gene>
<comment type="caution">
    <text evidence="2">The sequence shown here is derived from an EMBL/GenBank/DDBJ whole genome shotgun (WGS) entry which is preliminary data.</text>
</comment>
<evidence type="ECO:0000256" key="1">
    <source>
        <dbReference type="SAM" id="MobiDB-lite"/>
    </source>
</evidence>
<feature type="compositionally biased region" description="Acidic residues" evidence="1">
    <location>
        <begin position="146"/>
        <end position="161"/>
    </location>
</feature>
<organism evidence="2 3">
    <name type="scientific">Exocentrus adspersus</name>
    <dbReference type="NCBI Taxonomy" id="1586481"/>
    <lineage>
        <taxon>Eukaryota</taxon>
        <taxon>Metazoa</taxon>
        <taxon>Ecdysozoa</taxon>
        <taxon>Arthropoda</taxon>
        <taxon>Hexapoda</taxon>
        <taxon>Insecta</taxon>
        <taxon>Pterygota</taxon>
        <taxon>Neoptera</taxon>
        <taxon>Endopterygota</taxon>
        <taxon>Coleoptera</taxon>
        <taxon>Polyphaga</taxon>
        <taxon>Cucujiformia</taxon>
        <taxon>Chrysomeloidea</taxon>
        <taxon>Cerambycidae</taxon>
        <taxon>Lamiinae</taxon>
        <taxon>Acanthocinini</taxon>
        <taxon>Exocentrus</taxon>
    </lineage>
</organism>
<dbReference type="EMBL" id="JANEYG010000114">
    <property type="protein sequence ID" value="KAJ8912694.1"/>
    <property type="molecule type" value="Genomic_DNA"/>
</dbReference>
<evidence type="ECO:0000313" key="2">
    <source>
        <dbReference type="EMBL" id="KAJ8912694.1"/>
    </source>
</evidence>
<dbReference type="AlphaFoldDB" id="A0AAV8VEZ7"/>
<feature type="region of interest" description="Disordered" evidence="1">
    <location>
        <begin position="115"/>
        <end position="182"/>
    </location>
</feature>
<keyword evidence="3" id="KW-1185">Reference proteome</keyword>
<proteinExistence type="predicted"/>
<feature type="compositionally biased region" description="Low complexity" evidence="1">
    <location>
        <begin position="162"/>
        <end position="182"/>
    </location>
</feature>
<dbReference type="Proteomes" id="UP001159042">
    <property type="component" value="Unassembled WGS sequence"/>
</dbReference>
<evidence type="ECO:0000313" key="3">
    <source>
        <dbReference type="Proteomes" id="UP001159042"/>
    </source>
</evidence>